<protein>
    <submittedName>
        <fullName evidence="2">Calcineurin-like phosphoesterase domain-containing protein</fullName>
    </submittedName>
</protein>
<dbReference type="PANTHER" id="PTHR37844">
    <property type="entry name" value="SER/THR PROTEIN PHOSPHATASE SUPERFAMILY (AFU_ORTHOLOGUE AFUA_1G14840)"/>
    <property type="match status" value="1"/>
</dbReference>
<evidence type="ECO:0000313" key="2">
    <source>
        <dbReference type="EMBL" id="GAB1315610.1"/>
    </source>
</evidence>
<dbReference type="SUPFAM" id="SSF56300">
    <property type="entry name" value="Metallo-dependent phosphatases"/>
    <property type="match status" value="1"/>
</dbReference>
<gene>
    <name evidence="2" type="ORF">MFIFM68171_05820</name>
</gene>
<dbReference type="InterPro" id="IPR029052">
    <property type="entry name" value="Metallo-depent_PP-like"/>
</dbReference>
<organism evidence="2 3">
    <name type="scientific">Madurella fahalii</name>
    <dbReference type="NCBI Taxonomy" id="1157608"/>
    <lineage>
        <taxon>Eukaryota</taxon>
        <taxon>Fungi</taxon>
        <taxon>Dikarya</taxon>
        <taxon>Ascomycota</taxon>
        <taxon>Pezizomycotina</taxon>
        <taxon>Sordariomycetes</taxon>
        <taxon>Sordariomycetidae</taxon>
        <taxon>Sordariales</taxon>
        <taxon>Sordariales incertae sedis</taxon>
        <taxon>Madurella</taxon>
    </lineage>
</organism>
<keyword evidence="3" id="KW-1185">Reference proteome</keyword>
<feature type="domain" description="Calcineurin-like phosphoesterase" evidence="1">
    <location>
        <begin position="7"/>
        <end position="254"/>
    </location>
</feature>
<reference evidence="2 3" key="1">
    <citation type="submission" date="2024-09" db="EMBL/GenBank/DDBJ databases">
        <title>Itraconazole resistance in Madurella fahalii resulting from another homologue of gene encoding cytochrome P450 14-alpha sterol demethylase (CYP51).</title>
        <authorList>
            <person name="Yoshioka I."/>
            <person name="Fahal A.H."/>
            <person name="Kaneko S."/>
            <person name="Yaguchi T."/>
        </authorList>
    </citation>
    <scope>NUCLEOTIDE SEQUENCE [LARGE SCALE GENOMIC DNA]</scope>
    <source>
        <strain evidence="2 3">IFM 68171</strain>
    </source>
</reference>
<accession>A0ABQ0GD41</accession>
<sequence length="289" mass="32145">MVAFQILSDLHLEVIKEYDSFTIVPRAPYLALLGDIGAVGGGERHRDEFAGFLLRQLARFRAVFFVLGNHEPYRTDWAAARAFLAEVSSSLARQRREQEEATAAAGEEEGAAKTLGELVVLDRTRYDIDGEGGDKVAVLGCTLFSRIREGQEMEVVGYGLNDFHVIAGWTAAEHSRQHAEDVRWLNERVAEVEAEGKGRKVVIFTHHSPSDDVRATDPKHAGSKLAAGFRTDLKGEKCWTSEVVKLWAFGHTHYNCDFVDDAGVRVYSNQRGYVFAQAEGFDGERVVEV</sequence>
<dbReference type="RefSeq" id="XP_070917341.1">
    <property type="nucleotide sequence ID" value="XM_071061240.1"/>
</dbReference>
<dbReference type="Proteomes" id="UP001628179">
    <property type="component" value="Unassembled WGS sequence"/>
</dbReference>
<comment type="caution">
    <text evidence="2">The sequence shown here is derived from an EMBL/GenBank/DDBJ whole genome shotgun (WGS) entry which is preliminary data.</text>
</comment>
<proteinExistence type="predicted"/>
<dbReference type="EMBL" id="BAAFSV010000003">
    <property type="protein sequence ID" value="GAB1315610.1"/>
    <property type="molecule type" value="Genomic_DNA"/>
</dbReference>
<evidence type="ECO:0000313" key="3">
    <source>
        <dbReference type="Proteomes" id="UP001628179"/>
    </source>
</evidence>
<dbReference type="Pfam" id="PF00149">
    <property type="entry name" value="Metallophos"/>
    <property type="match status" value="1"/>
</dbReference>
<dbReference type="Gene3D" id="3.60.21.10">
    <property type="match status" value="1"/>
</dbReference>
<dbReference type="GeneID" id="98176563"/>
<evidence type="ECO:0000259" key="1">
    <source>
        <dbReference type="Pfam" id="PF00149"/>
    </source>
</evidence>
<name>A0ABQ0GD41_9PEZI</name>
<dbReference type="InterPro" id="IPR004843">
    <property type="entry name" value="Calcineurin-like_PHP"/>
</dbReference>
<dbReference type="PANTHER" id="PTHR37844:SF2">
    <property type="entry name" value="SER_THR PROTEIN PHOSPHATASE SUPERFAMILY (AFU_ORTHOLOGUE AFUA_1G14840)"/>
    <property type="match status" value="1"/>
</dbReference>